<evidence type="ECO:0000313" key="2">
    <source>
        <dbReference type="Proteomes" id="UP001433508"/>
    </source>
</evidence>
<name>A0ACC3SXS9_LIPKO</name>
<protein>
    <submittedName>
        <fullName evidence="1">Uncharacterized protein</fullName>
    </submittedName>
</protein>
<sequence length="303" mass="33523">MASATRLCLVILLFLIAIDTAIRGPSWARYCAGPIFLLWSFMFYISKIVHRKSRTVIRPDIFHEFVLMERMKVNYNTAIYRFALPHENDILGVPIGQHLSIAVEIGGKIALKSYTPISSDDSHGYFDLLIKNYPQGTVSSFIGGLEVGQTACFRGPSGAMIYRKGLSKTIGMIAGGTGITPMLSIITAVLKDPSDSTNIRLIFANRNQSDILLQDRLDDFAAKHSNKFKVHYILSNADEGWRGSRGHVTASLIRDQFPLPTKDVKILLCGPPGMVSDMKKILVDLGYCTSSGRSKPQDTVFAF</sequence>
<organism evidence="1 2">
    <name type="scientific">Lipomyces kononenkoae</name>
    <name type="common">Yeast</name>
    <dbReference type="NCBI Taxonomy" id="34357"/>
    <lineage>
        <taxon>Eukaryota</taxon>
        <taxon>Fungi</taxon>
        <taxon>Dikarya</taxon>
        <taxon>Ascomycota</taxon>
        <taxon>Saccharomycotina</taxon>
        <taxon>Lipomycetes</taxon>
        <taxon>Lipomycetales</taxon>
        <taxon>Lipomycetaceae</taxon>
        <taxon>Lipomyces</taxon>
    </lineage>
</organism>
<keyword evidence="2" id="KW-1185">Reference proteome</keyword>
<dbReference type="EMBL" id="MU971387">
    <property type="protein sequence ID" value="KAK9236448.1"/>
    <property type="molecule type" value="Genomic_DNA"/>
</dbReference>
<gene>
    <name evidence="1" type="ORF">V1525DRAFT_406864</name>
</gene>
<evidence type="ECO:0000313" key="1">
    <source>
        <dbReference type="EMBL" id="KAK9236448.1"/>
    </source>
</evidence>
<comment type="caution">
    <text evidence="1">The sequence shown here is derived from an EMBL/GenBank/DDBJ whole genome shotgun (WGS) entry which is preliminary data.</text>
</comment>
<reference evidence="2" key="1">
    <citation type="journal article" date="2024" name="Front. Bioeng. Biotechnol.">
        <title>Genome-scale model development and genomic sequencing of the oleaginous clade Lipomyces.</title>
        <authorList>
            <person name="Czajka J.J."/>
            <person name="Han Y."/>
            <person name="Kim J."/>
            <person name="Mondo S.J."/>
            <person name="Hofstad B.A."/>
            <person name="Robles A."/>
            <person name="Haridas S."/>
            <person name="Riley R."/>
            <person name="LaButti K."/>
            <person name="Pangilinan J."/>
            <person name="Andreopoulos W."/>
            <person name="Lipzen A."/>
            <person name="Yan J."/>
            <person name="Wang M."/>
            <person name="Ng V."/>
            <person name="Grigoriev I.V."/>
            <person name="Spatafora J.W."/>
            <person name="Magnuson J.K."/>
            <person name="Baker S.E."/>
            <person name="Pomraning K.R."/>
        </authorList>
    </citation>
    <scope>NUCLEOTIDE SEQUENCE [LARGE SCALE GENOMIC DNA]</scope>
    <source>
        <strain evidence="2">CBS 7786</strain>
    </source>
</reference>
<accession>A0ACC3SXS9</accession>
<dbReference type="Proteomes" id="UP001433508">
    <property type="component" value="Unassembled WGS sequence"/>
</dbReference>
<proteinExistence type="predicted"/>